<dbReference type="GO" id="GO:0046677">
    <property type="term" value="P:response to antibiotic"/>
    <property type="evidence" value="ECO:0007669"/>
    <property type="project" value="InterPro"/>
</dbReference>
<accession>A6GZ70</accession>
<dbReference type="HOGENOM" id="CLU_342188_0_0_10"/>
<dbReference type="eggNOG" id="COG0308">
    <property type="taxonomic scope" value="Bacteria"/>
</dbReference>
<dbReference type="PANTHER" id="PTHR31299">
    <property type="entry name" value="ESTERASE, PUTATIVE (AFU_ORTHOLOGUE AFUA_1G05850)-RELATED"/>
    <property type="match status" value="1"/>
</dbReference>
<dbReference type="Proteomes" id="UP000006394">
    <property type="component" value="Chromosome"/>
</dbReference>
<evidence type="ECO:0000313" key="2">
    <source>
        <dbReference type="Proteomes" id="UP000006394"/>
    </source>
</evidence>
<dbReference type="Gene3D" id="2.60.40.1120">
    <property type="entry name" value="Carboxypeptidase-like, regulatory domain"/>
    <property type="match status" value="1"/>
</dbReference>
<keyword evidence="2" id="KW-1185">Reference proteome</keyword>
<dbReference type="OrthoDB" id="9810066at2"/>
<dbReference type="Pfam" id="PF05139">
    <property type="entry name" value="Erythro_esteras"/>
    <property type="match status" value="1"/>
</dbReference>
<organism evidence="1 2">
    <name type="scientific">Flavobacterium psychrophilum (strain ATCC 49511 / DSM 21280 / CIP 103535 / JIP02/86)</name>
    <dbReference type="NCBI Taxonomy" id="402612"/>
    <lineage>
        <taxon>Bacteria</taxon>
        <taxon>Pseudomonadati</taxon>
        <taxon>Bacteroidota</taxon>
        <taxon>Flavobacteriia</taxon>
        <taxon>Flavobacteriales</taxon>
        <taxon>Flavobacteriaceae</taxon>
        <taxon>Flavobacterium</taxon>
    </lineage>
</organism>
<dbReference type="InterPro" id="IPR008969">
    <property type="entry name" value="CarboxyPept-like_regulatory"/>
</dbReference>
<dbReference type="GeneID" id="66553213"/>
<gene>
    <name evidence="1" type="ordered locus">FP1310</name>
</gene>
<reference evidence="1 2" key="1">
    <citation type="journal article" date="2007" name="Nat. Biotechnol.">
        <title>Complete genome sequence of the fish pathogen Flavobacterium psychrophilum.</title>
        <authorList>
            <person name="Duchaud E."/>
            <person name="Boussaha M."/>
            <person name="Loux V."/>
            <person name="Bernardet J.F."/>
            <person name="Michel C."/>
            <person name="Kerouault B."/>
            <person name="Mondot S."/>
            <person name="Nicolas P."/>
            <person name="Bossy R."/>
            <person name="Caron C."/>
            <person name="Bessieres P."/>
            <person name="Gibrat J.F."/>
            <person name="Claverol S."/>
            <person name="Dumetz F."/>
            <person name="Le Henaff M."/>
            <person name="Benmansour A."/>
        </authorList>
    </citation>
    <scope>NUCLEOTIDE SEQUENCE [LARGE SCALE GENOMIC DNA]</scope>
    <source>
        <strain evidence="2">ATCC 49511 / DSM 21280 / CIP 103535 / JIP02/86</strain>
    </source>
</reference>
<dbReference type="InterPro" id="IPR007815">
    <property type="entry name" value="Emycin_Estase"/>
</dbReference>
<protein>
    <submittedName>
        <fullName evidence="1">Outer membrane protein</fullName>
    </submittedName>
</protein>
<dbReference type="KEGG" id="fps:FP1310"/>
<name>A6GZ70_FLAPJ</name>
<dbReference type="SUPFAM" id="SSF159501">
    <property type="entry name" value="EreA/ChaN-like"/>
    <property type="match status" value="1"/>
</dbReference>
<dbReference type="CDD" id="cd14728">
    <property type="entry name" value="Ere-like"/>
    <property type="match status" value="1"/>
</dbReference>
<dbReference type="PANTHER" id="PTHR31299:SF0">
    <property type="entry name" value="ESTERASE, PUTATIVE (AFU_ORTHOLOGUE AFUA_1G05850)-RELATED"/>
    <property type="match status" value="1"/>
</dbReference>
<dbReference type="eggNOG" id="COG2312">
    <property type="taxonomic scope" value="Bacteria"/>
</dbReference>
<evidence type="ECO:0000313" key="1">
    <source>
        <dbReference type="EMBL" id="CAL43393.1"/>
    </source>
</evidence>
<sequence length="828" mass="95547">MKVRFIALFIFVFSSIFAQKSISGKSYIVNKNDYSFLDNILKNKKIVLLGEQSHGDGATFDEKINLIKYLHEKLGYNTIVFENGLYDNYKAFQEYSKHNQKSLIFNESIFELWSDTKSFQDLLSYIDERASKNDTIKIAGFDNQEGSLFDDNYLNDLKNTLRNHQIKIPENTIQKLEKAFVSRDLDNIAASKTDSINLSENYDFILKSFQKISNLSYHEKMLQQVFISKIADVNFDVQQLQKQKIKVQNPRDLQMARNLIFLSELNPNEKMICWGASYHFANDIKYDYTDVTESYMNLQAELEKKAIGQTDYKLGDGKTMLDGAKPMGIFLKDYFKNEMYTIAFSSFEGSYGVVDSKQYLIPKPPASSVEQQLFDTKKEKVFLDFDKSDNTNFYCSALGNIPIKANWNQMFDGLLFVKTAYQPETRTYEKSNILENSSNSFVITGKILNSKNNTTIVNADVSITNSNKSIIGNKNGGFGFTIPKTNFNDKLIISALGYYSDTISIAKLVSANKVLLKIRLKPQIFDGYLLNEVVISSKQKTLSADEIVEKARKNVEFNYCQNPYNQKFYFKTQIMFDDKIKKNEEAIVNTFNAKGLNSSNDPSQNFYGEIEQIRNTTNNLSQEQYAQGSNGLWLVLDKNLILSKENVLFRNSSYDLKKEGVVIYNNKRVYKISFINNSPGSYSTGFGYPAPKSSSGILYIDSESFAVLRYEHCVEREIFSFKNKPNNPIQQFHKIIETYKLVNGKYFLNYSSNTDKMVKLNDPDINSWKEYYLVYNLMSLDIEINNIQKINRPIEKLTQNVELLDNKEFWNNNLFNLEDGKYKFDNCN</sequence>
<dbReference type="Gene3D" id="3.40.1660.10">
    <property type="entry name" value="EreA-like (biosynthetic domain)"/>
    <property type="match status" value="2"/>
</dbReference>
<dbReference type="STRING" id="402612.FP1310"/>
<dbReference type="SUPFAM" id="SSF49464">
    <property type="entry name" value="Carboxypeptidase regulatory domain-like"/>
    <property type="match status" value="1"/>
</dbReference>
<dbReference type="EMBL" id="AM398681">
    <property type="protein sequence ID" value="CAL43393.1"/>
    <property type="molecule type" value="Genomic_DNA"/>
</dbReference>
<dbReference type="PATRIC" id="fig|402612.5.peg.1327"/>
<dbReference type="AlphaFoldDB" id="A6GZ70"/>
<dbReference type="InterPro" id="IPR052036">
    <property type="entry name" value="Hydrolase/PRTase-associated"/>
</dbReference>
<dbReference type="EnsemblBacteria" id="CAL43393">
    <property type="protein sequence ID" value="CAL43393"/>
    <property type="gene ID" value="FP1310"/>
</dbReference>
<dbReference type="Pfam" id="PF13715">
    <property type="entry name" value="CarbopepD_reg_2"/>
    <property type="match status" value="1"/>
</dbReference>
<proteinExistence type="predicted"/>
<dbReference type="RefSeq" id="WP_011963442.1">
    <property type="nucleotide sequence ID" value="NC_009613.3"/>
</dbReference>